<dbReference type="PANTHER" id="PTHR33908:SF3">
    <property type="entry name" value="UNDECAPRENYL PHOSPHATE-ALPHA-4-AMINO-4-DEOXY-L-ARABINOSE ARABINOSYL TRANSFERASE"/>
    <property type="match status" value="1"/>
</dbReference>
<feature type="transmembrane region" description="Helical" evidence="9">
    <location>
        <begin position="101"/>
        <end position="119"/>
    </location>
</feature>
<evidence type="ECO:0000256" key="7">
    <source>
        <dbReference type="ARBA" id="ARBA00023136"/>
    </source>
</evidence>
<comment type="subcellular location">
    <subcellularLocation>
        <location evidence="1">Cell membrane</location>
        <topology evidence="1">Multi-pass membrane protein</topology>
    </subcellularLocation>
</comment>
<evidence type="ECO:0000256" key="6">
    <source>
        <dbReference type="ARBA" id="ARBA00022989"/>
    </source>
</evidence>
<dbReference type="Pfam" id="PF13231">
    <property type="entry name" value="PMT_2"/>
    <property type="match status" value="1"/>
</dbReference>
<dbReference type="AlphaFoldDB" id="A0A8J7E0H8"/>
<keyword evidence="12" id="KW-1185">Reference proteome</keyword>
<feature type="transmembrane region" description="Helical" evidence="9">
    <location>
        <begin position="372"/>
        <end position="391"/>
    </location>
</feature>
<evidence type="ECO:0000313" key="11">
    <source>
        <dbReference type="EMBL" id="MBE9117993.1"/>
    </source>
</evidence>
<dbReference type="GO" id="GO:0010041">
    <property type="term" value="P:response to iron(III) ion"/>
    <property type="evidence" value="ECO:0007669"/>
    <property type="project" value="TreeGrafter"/>
</dbReference>
<dbReference type="PANTHER" id="PTHR33908">
    <property type="entry name" value="MANNOSYLTRANSFERASE YKCB-RELATED"/>
    <property type="match status" value="1"/>
</dbReference>
<feature type="transmembrane region" description="Helical" evidence="9">
    <location>
        <begin position="397"/>
        <end position="420"/>
    </location>
</feature>
<dbReference type="GO" id="GO:0009103">
    <property type="term" value="P:lipopolysaccharide biosynthetic process"/>
    <property type="evidence" value="ECO:0007669"/>
    <property type="project" value="UniProtKB-ARBA"/>
</dbReference>
<keyword evidence="4" id="KW-0808">Transferase</keyword>
<comment type="caution">
    <text evidence="11">The sequence shown here is derived from an EMBL/GenBank/DDBJ whole genome shotgun (WGS) entry which is preliminary data.</text>
</comment>
<feature type="transmembrane region" description="Helical" evidence="9">
    <location>
        <begin position="271"/>
        <end position="291"/>
    </location>
</feature>
<name>A0A8J7E0H8_9CYAN</name>
<feature type="compositionally biased region" description="Basic and acidic residues" evidence="8">
    <location>
        <begin position="474"/>
        <end position="496"/>
    </location>
</feature>
<evidence type="ECO:0000313" key="12">
    <source>
        <dbReference type="Proteomes" id="UP000654482"/>
    </source>
</evidence>
<dbReference type="InterPro" id="IPR038731">
    <property type="entry name" value="RgtA/B/C-like"/>
</dbReference>
<feature type="region of interest" description="Disordered" evidence="8">
    <location>
        <begin position="431"/>
        <end position="496"/>
    </location>
</feature>
<protein>
    <submittedName>
        <fullName evidence="11">Glycosyltransferase family 39 protein</fullName>
    </submittedName>
</protein>
<feature type="transmembrane region" description="Helical" evidence="9">
    <location>
        <begin position="159"/>
        <end position="177"/>
    </location>
</feature>
<feature type="transmembrane region" description="Helical" evidence="9">
    <location>
        <begin position="12"/>
        <end position="32"/>
    </location>
</feature>
<evidence type="ECO:0000256" key="4">
    <source>
        <dbReference type="ARBA" id="ARBA00022679"/>
    </source>
</evidence>
<evidence type="ECO:0000256" key="3">
    <source>
        <dbReference type="ARBA" id="ARBA00022676"/>
    </source>
</evidence>
<keyword evidence="5 9" id="KW-0812">Transmembrane</keyword>
<dbReference type="InterPro" id="IPR050297">
    <property type="entry name" value="LipidA_mod_glycosyltrf_83"/>
</dbReference>
<evidence type="ECO:0000256" key="1">
    <source>
        <dbReference type="ARBA" id="ARBA00004651"/>
    </source>
</evidence>
<keyword evidence="2" id="KW-1003">Cell membrane</keyword>
<keyword evidence="6 9" id="KW-1133">Transmembrane helix</keyword>
<feature type="transmembrane region" description="Helical" evidence="9">
    <location>
        <begin position="581"/>
        <end position="601"/>
    </location>
</feature>
<keyword evidence="7 9" id="KW-0472">Membrane</keyword>
<evidence type="ECO:0000256" key="5">
    <source>
        <dbReference type="ARBA" id="ARBA00022692"/>
    </source>
</evidence>
<feature type="region of interest" description="Disordered" evidence="8">
    <location>
        <begin position="186"/>
        <end position="217"/>
    </location>
</feature>
<dbReference type="GO" id="GO:0016763">
    <property type="term" value="F:pentosyltransferase activity"/>
    <property type="evidence" value="ECO:0007669"/>
    <property type="project" value="TreeGrafter"/>
</dbReference>
<keyword evidence="3" id="KW-0328">Glycosyltransferase</keyword>
<feature type="transmembrane region" description="Helical" evidence="9">
    <location>
        <begin position="321"/>
        <end position="344"/>
    </location>
</feature>
<feature type="domain" description="Glycosyltransferase RgtA/B/C/D-like" evidence="10">
    <location>
        <begin position="72"/>
        <end position="108"/>
    </location>
</feature>
<feature type="transmembrane region" description="Helical" evidence="9">
    <location>
        <begin position="552"/>
        <end position="574"/>
    </location>
</feature>
<proteinExistence type="predicted"/>
<feature type="transmembrane region" description="Helical" evidence="9">
    <location>
        <begin position="131"/>
        <end position="152"/>
    </location>
</feature>
<dbReference type="Proteomes" id="UP000654482">
    <property type="component" value="Unassembled WGS sequence"/>
</dbReference>
<evidence type="ECO:0000259" key="10">
    <source>
        <dbReference type="Pfam" id="PF13231"/>
    </source>
</evidence>
<sequence>MQWWNRLRKHPKFHVYFSVLLLLTLCTVAFLWNLGSTGLVDETEPLFAEAARQMVVTGDWITPYFNGETRFDKPPLVYWLMAVGYQIFGTNEWAVRLPSALGAIALTLGCFWTLLYFGGSPSPEKEPKPRFWLTAWIGSALVTLNPQTLIWARTGVSDMLLSGCMGCALLCFFWGYASSVEGTGNREQGIAPRPRAADKAQGNARQDGNREKKKPGNIKLLPNKGYFAFYILTAFAVLAKGPVGIVIPGLTIFIFLLCVGRFWQVVREMGIFVGGAVFLVLTVPWYVLVILRNGQTYIDSFFGYHNFERFTGVVNGHGAPWFFYFGVVLVGCLPWSVYLPLAIARSMRFYKIVRLRFWKRSRLRKQPRSEQLGLFALCWFFSIFGFFTIAVTKLPSYTLPLIPAAAILVALYWSQIFTAIPKRPQRLIARQGAAVRPRAAERRATPRRRQGARERASSKRPAQAFEETSNDADLGTRTKTEGRGQKGQTDADREWDIHQDSGKKVAKEWGFLATGIFNALLLLVLAIVAFYSPNLIGYDPAAPNLGELFRQTGLHLRGGIIWGMVSGAIALLLLQPQIRRWILLANLLGFFAFIIFALMPASEFIDRERQLPLRELAATITQVQQPGEEIFMTGFKKPSLVFYTQRPVNFIGDKNSAIARLQQEPTNAPTLLLLAQPTTFANTFDLQPNQYENLGQRGAYQLIRLDKQILLNSPEQ</sequence>
<reference evidence="11" key="1">
    <citation type="submission" date="2020-10" db="EMBL/GenBank/DDBJ databases">
        <authorList>
            <person name="Castelo-Branco R."/>
            <person name="Eusebio N."/>
            <person name="Adriana R."/>
            <person name="Vieira A."/>
            <person name="Brugerolle De Fraissinette N."/>
            <person name="Rezende De Castro R."/>
            <person name="Schneider M.P."/>
            <person name="Vasconcelos V."/>
            <person name="Leao P.N."/>
        </authorList>
    </citation>
    <scope>NUCLEOTIDE SEQUENCE</scope>
    <source>
        <strain evidence="11">LEGE 07157</strain>
    </source>
</reference>
<organism evidence="11 12">
    <name type="scientific">Lusitaniella coriacea LEGE 07157</name>
    <dbReference type="NCBI Taxonomy" id="945747"/>
    <lineage>
        <taxon>Bacteria</taxon>
        <taxon>Bacillati</taxon>
        <taxon>Cyanobacteriota</taxon>
        <taxon>Cyanophyceae</taxon>
        <taxon>Spirulinales</taxon>
        <taxon>Lusitaniellaceae</taxon>
        <taxon>Lusitaniella</taxon>
    </lineage>
</organism>
<gene>
    <name evidence="11" type="ORF">IQ249_19015</name>
</gene>
<dbReference type="RefSeq" id="WP_194031081.1">
    <property type="nucleotide sequence ID" value="NZ_JADEWZ010000035.1"/>
</dbReference>
<evidence type="ECO:0000256" key="9">
    <source>
        <dbReference type="SAM" id="Phobius"/>
    </source>
</evidence>
<feature type="transmembrane region" description="Helical" evidence="9">
    <location>
        <begin position="227"/>
        <end position="259"/>
    </location>
</feature>
<evidence type="ECO:0000256" key="2">
    <source>
        <dbReference type="ARBA" id="ARBA00022475"/>
    </source>
</evidence>
<accession>A0A8J7E0H8</accession>
<feature type="transmembrane region" description="Helical" evidence="9">
    <location>
        <begin position="509"/>
        <end position="532"/>
    </location>
</feature>
<evidence type="ECO:0000256" key="8">
    <source>
        <dbReference type="SAM" id="MobiDB-lite"/>
    </source>
</evidence>
<dbReference type="GO" id="GO:0005886">
    <property type="term" value="C:plasma membrane"/>
    <property type="evidence" value="ECO:0007669"/>
    <property type="project" value="UniProtKB-SubCell"/>
</dbReference>
<dbReference type="EMBL" id="JADEWZ010000035">
    <property type="protein sequence ID" value="MBE9117993.1"/>
    <property type="molecule type" value="Genomic_DNA"/>
</dbReference>